<dbReference type="Pfam" id="PF21342">
    <property type="entry name" value="SoxA-TsdA_cyt-c"/>
    <property type="match status" value="1"/>
</dbReference>
<keyword evidence="5" id="KW-0812">Transmembrane</keyword>
<evidence type="ECO:0000256" key="5">
    <source>
        <dbReference type="SAM" id="Phobius"/>
    </source>
</evidence>
<protein>
    <submittedName>
        <fullName evidence="7">C-type cytochrome</fullName>
    </submittedName>
</protein>
<proteinExistence type="predicted"/>
<dbReference type="InterPro" id="IPR051459">
    <property type="entry name" value="Cytochrome_c-type_DH"/>
</dbReference>
<evidence type="ECO:0000313" key="7">
    <source>
        <dbReference type="EMBL" id="MEE1973340.1"/>
    </source>
</evidence>
<organism evidence="7 8">
    <name type="scientific">Maribacter flavus</name>
    <dbReference type="NCBI Taxonomy" id="1658664"/>
    <lineage>
        <taxon>Bacteria</taxon>
        <taxon>Pseudomonadati</taxon>
        <taxon>Bacteroidota</taxon>
        <taxon>Flavobacteriia</taxon>
        <taxon>Flavobacteriales</taxon>
        <taxon>Flavobacteriaceae</taxon>
        <taxon>Maribacter</taxon>
    </lineage>
</organism>
<evidence type="ECO:0000256" key="3">
    <source>
        <dbReference type="ARBA" id="ARBA00023004"/>
    </source>
</evidence>
<keyword evidence="3 4" id="KW-0408">Iron</keyword>
<reference evidence="7 8" key="1">
    <citation type="submission" date="2024-01" db="EMBL/GenBank/DDBJ databases">
        <title>Maribacter spp. originated from different algae showed divergent polysaccharides utilization ability.</title>
        <authorList>
            <person name="Wang H."/>
            <person name="Wu Y."/>
        </authorList>
    </citation>
    <scope>NUCLEOTIDE SEQUENCE [LARGE SCALE GENOMIC DNA]</scope>
    <source>
        <strain evidence="7 8">KPT27_14</strain>
    </source>
</reference>
<dbReference type="InterPro" id="IPR036909">
    <property type="entry name" value="Cyt_c-like_dom_sf"/>
</dbReference>
<comment type="caution">
    <text evidence="7">The sequence shown here is derived from an EMBL/GenBank/DDBJ whole genome shotgun (WGS) entry which is preliminary data.</text>
</comment>
<dbReference type="Gene3D" id="1.10.760.10">
    <property type="entry name" value="Cytochrome c-like domain"/>
    <property type="match status" value="2"/>
</dbReference>
<dbReference type="RefSeq" id="WP_330072485.1">
    <property type="nucleotide sequence ID" value="NZ_JAZDDF010000006.1"/>
</dbReference>
<sequence length="350" mass="39427">MHKVMEHFGYLVRRLFWLFVTVLSLITVLFITLLTYRTETTIPSKTVSLTVSNSEWQPKNVLAALEDGSTPQRVKVGFLLVSESPENIGPQAPDPNKRYAGNNLSCTNCHLQFGTQAGSGSWVGVANRFPQFGGRANAVGDLQDRINGCMERSMNGKKLPKDSQEILAIVAYMEWLGEDLPQERENEFKGFPKIKIPEVRVDLEKGKSVYDRECLVCHGADGQGIKKTDTSKGYLYPPLWGMDSFNNGAGMHRVITAAEFIKSNMPFGLATYKNPKLTDEEAYHVAGYINSFVRPIKANTEADYPDKKLKPVSTSYGPWADDFSQEQHQFGPFQPIMEYYKENYNIEKVK</sequence>
<keyword evidence="1 4" id="KW-0349">Heme</keyword>
<evidence type="ECO:0000256" key="1">
    <source>
        <dbReference type="ARBA" id="ARBA00022617"/>
    </source>
</evidence>
<feature type="domain" description="Cytochrome c" evidence="6">
    <location>
        <begin position="201"/>
        <end position="293"/>
    </location>
</feature>
<dbReference type="SUPFAM" id="SSF46626">
    <property type="entry name" value="Cytochrome c"/>
    <property type="match status" value="2"/>
</dbReference>
<dbReference type="PANTHER" id="PTHR35008">
    <property type="entry name" value="BLL4482 PROTEIN-RELATED"/>
    <property type="match status" value="1"/>
</dbReference>
<keyword evidence="5" id="KW-1133">Transmembrane helix</keyword>
<dbReference type="InterPro" id="IPR009056">
    <property type="entry name" value="Cyt_c-like_dom"/>
</dbReference>
<dbReference type="Proteomes" id="UP001343698">
    <property type="component" value="Unassembled WGS sequence"/>
</dbReference>
<feature type="transmembrane region" description="Helical" evidence="5">
    <location>
        <begin position="15"/>
        <end position="36"/>
    </location>
</feature>
<name>A0ABU7IK58_9FLAO</name>
<keyword evidence="2 4" id="KW-0479">Metal-binding</keyword>
<keyword evidence="8" id="KW-1185">Reference proteome</keyword>
<dbReference type="EMBL" id="JAZDDF010000006">
    <property type="protein sequence ID" value="MEE1973340.1"/>
    <property type="molecule type" value="Genomic_DNA"/>
</dbReference>
<accession>A0ABU7IK58</accession>
<keyword evidence="5" id="KW-0472">Membrane</keyword>
<dbReference type="PROSITE" id="PS51007">
    <property type="entry name" value="CYTC"/>
    <property type="match status" value="1"/>
</dbReference>
<gene>
    <name evidence="7" type="ORF">V1H85_12835</name>
</gene>
<dbReference type="PANTHER" id="PTHR35008:SF9">
    <property type="entry name" value="CYTOCHROME C DOMAIN-CONTAINING PROTEIN"/>
    <property type="match status" value="1"/>
</dbReference>
<evidence type="ECO:0000256" key="4">
    <source>
        <dbReference type="PROSITE-ProRule" id="PRU00433"/>
    </source>
</evidence>
<evidence type="ECO:0000313" key="8">
    <source>
        <dbReference type="Proteomes" id="UP001343698"/>
    </source>
</evidence>
<evidence type="ECO:0000259" key="6">
    <source>
        <dbReference type="PROSITE" id="PS51007"/>
    </source>
</evidence>
<evidence type="ECO:0000256" key="2">
    <source>
        <dbReference type="ARBA" id="ARBA00022723"/>
    </source>
</evidence>
<dbReference type="Pfam" id="PF00034">
    <property type="entry name" value="Cytochrom_C"/>
    <property type="match status" value="1"/>
</dbReference>